<dbReference type="InterPro" id="IPR001451">
    <property type="entry name" value="Hexapep"/>
</dbReference>
<dbReference type="PANTHER" id="PTHR13061">
    <property type="entry name" value="DYNACTIN SUBUNIT P25"/>
    <property type="match status" value="1"/>
</dbReference>
<evidence type="ECO:0000313" key="2">
    <source>
        <dbReference type="Proteomes" id="UP000438476"/>
    </source>
</evidence>
<dbReference type="Proteomes" id="UP000438476">
    <property type="component" value="Unassembled WGS sequence"/>
</dbReference>
<dbReference type="InterPro" id="IPR011004">
    <property type="entry name" value="Trimer_LpxA-like_sf"/>
</dbReference>
<dbReference type="InterPro" id="IPR050484">
    <property type="entry name" value="Transf_Hexapept/Carb_Anhydrase"/>
</dbReference>
<evidence type="ECO:0000313" key="1">
    <source>
        <dbReference type="EMBL" id="MXO67101.1"/>
    </source>
</evidence>
<keyword evidence="2" id="KW-1185">Reference proteome</keyword>
<dbReference type="EMBL" id="WTYT01000007">
    <property type="protein sequence ID" value="MXO67101.1"/>
    <property type="molecule type" value="Genomic_DNA"/>
</dbReference>
<dbReference type="Gene3D" id="2.160.10.10">
    <property type="entry name" value="Hexapeptide repeat proteins"/>
    <property type="match status" value="1"/>
</dbReference>
<dbReference type="InterPro" id="IPR047324">
    <property type="entry name" value="LbH_gamma_CA-like"/>
</dbReference>
<sequence>MTRHSEQHIHPYLGRTPAIHPSAFIAPGAQIIGNVEIGPEASIWYNCVLRADIGRIVIGARSNVQDGTVIHVEAPREGQQGHVLNTIIGADALVGHMAILHGCTVEDRGFVGMGAIVMDGARISSEAMLAAGALLAPGKTIPPGEIWAGRPAKPMRSLSGVERAALADQTAHYLDLASNHARSLDEQQR</sequence>
<dbReference type="AlphaFoldDB" id="A0A6I4TAA2"/>
<dbReference type="RefSeq" id="WP_160737549.1">
    <property type="nucleotide sequence ID" value="NZ_WTYT01000007.1"/>
</dbReference>
<name>A0A6I4TAA2_9SPHN</name>
<dbReference type="OrthoDB" id="9803036at2"/>
<accession>A0A6I4TAA2</accession>
<comment type="caution">
    <text evidence="1">The sequence shown here is derived from an EMBL/GenBank/DDBJ whole genome shotgun (WGS) entry which is preliminary data.</text>
</comment>
<organism evidence="1 2">
    <name type="scientific">Altericroceibacterium endophyticum</name>
    <dbReference type="NCBI Taxonomy" id="1808508"/>
    <lineage>
        <taxon>Bacteria</taxon>
        <taxon>Pseudomonadati</taxon>
        <taxon>Pseudomonadota</taxon>
        <taxon>Alphaproteobacteria</taxon>
        <taxon>Sphingomonadales</taxon>
        <taxon>Erythrobacteraceae</taxon>
        <taxon>Altericroceibacterium</taxon>
    </lineage>
</organism>
<proteinExistence type="predicted"/>
<dbReference type="PANTHER" id="PTHR13061:SF29">
    <property type="entry name" value="GAMMA CARBONIC ANHYDRASE-LIKE 1, MITOCHONDRIAL-RELATED"/>
    <property type="match status" value="1"/>
</dbReference>
<dbReference type="CDD" id="cd04645">
    <property type="entry name" value="LbH_gamma_CA_like"/>
    <property type="match status" value="1"/>
</dbReference>
<gene>
    <name evidence="1" type="ORF">GRI91_15155</name>
</gene>
<dbReference type="SUPFAM" id="SSF51161">
    <property type="entry name" value="Trimeric LpxA-like enzymes"/>
    <property type="match status" value="1"/>
</dbReference>
<dbReference type="Pfam" id="PF00132">
    <property type="entry name" value="Hexapep"/>
    <property type="match status" value="1"/>
</dbReference>
<reference evidence="1 2" key="1">
    <citation type="submission" date="2019-12" db="EMBL/GenBank/DDBJ databases">
        <title>Genomic-based taxomic classification of the family Erythrobacteraceae.</title>
        <authorList>
            <person name="Xu L."/>
        </authorList>
    </citation>
    <scope>NUCLEOTIDE SEQUENCE [LARGE SCALE GENOMIC DNA]</scope>
    <source>
        <strain evidence="1 2">LMG 29518</strain>
    </source>
</reference>
<protein>
    <submittedName>
        <fullName evidence="1">Gamma carbonic anhydrase family protein</fullName>
    </submittedName>
</protein>